<organism evidence="2 3">
    <name type="scientific">Stenomitos frigidus AS-A4</name>
    <dbReference type="NCBI Taxonomy" id="2933935"/>
    <lineage>
        <taxon>Bacteria</taxon>
        <taxon>Bacillati</taxon>
        <taxon>Cyanobacteriota</taxon>
        <taxon>Cyanophyceae</taxon>
        <taxon>Leptolyngbyales</taxon>
        <taxon>Leptolyngbyaceae</taxon>
        <taxon>Stenomitos</taxon>
    </lineage>
</organism>
<dbReference type="RefSeq" id="WP_190452095.1">
    <property type="nucleotide sequence ID" value="NZ_JAMPLM010000012.1"/>
</dbReference>
<keyword evidence="3" id="KW-1185">Reference proteome</keyword>
<evidence type="ECO:0000313" key="2">
    <source>
        <dbReference type="EMBL" id="MEP1059660.1"/>
    </source>
</evidence>
<evidence type="ECO:0000313" key="3">
    <source>
        <dbReference type="Proteomes" id="UP001476950"/>
    </source>
</evidence>
<dbReference type="Proteomes" id="UP001476950">
    <property type="component" value="Unassembled WGS sequence"/>
</dbReference>
<dbReference type="CDD" id="cd21173">
    <property type="entry name" value="NucC-like"/>
    <property type="match status" value="1"/>
</dbReference>
<sequence length="385" mass="44516">MRKKISRDELTKRSAEQTEELIASMNRLANWIEGAHQPSSGSYLESLISSHLKRRLPDRFSVSTGFLSSIETIEDDGFERFISSQFDILIWDSHTYPPLFKNDDFVIIMPQSCYAIIEVTNTLDGKKLQEDIQKMDSCFYWYGCQRQKFNPFTAVIGFNSSLSTLESLTERLFEALTFNHDVPLGLRYNHLKTFRNRSNPIQNRSNVIGFPNAICAIDKGLVYAEWEPIDQRIYVKYQGTYVNQVDSFGLFEKKLLLNIMEQADNSVQFFEYDLYSEFLHAAAENKTFFSILGNLDEDFSFDVLVQHDSRFQSCGKCLKFEHNQETKSGLRKGFWVEDISSGAKKSYGRYHKGKRDGLWSCYCLETRSLVTEKYKNGKIISSCST</sequence>
<gene>
    <name evidence="2" type="ORF">NDI38_14545</name>
</gene>
<evidence type="ECO:0000259" key="1">
    <source>
        <dbReference type="Pfam" id="PF20247"/>
    </source>
</evidence>
<reference evidence="2 3" key="1">
    <citation type="submission" date="2022-04" db="EMBL/GenBank/DDBJ databases">
        <title>Positive selection, recombination, and allopatry shape intraspecific diversity of widespread and dominant cyanobacteria.</title>
        <authorList>
            <person name="Wei J."/>
            <person name="Shu W."/>
            <person name="Hu C."/>
        </authorList>
    </citation>
    <scope>NUCLEOTIDE SEQUENCE [LARGE SCALE GENOMIC DNA]</scope>
    <source>
        <strain evidence="2 3">AS-A4</strain>
    </source>
</reference>
<protein>
    <recommendedName>
        <fullName evidence="1">DUF6602 domain-containing protein</fullName>
    </recommendedName>
</protein>
<dbReference type="InterPro" id="IPR046537">
    <property type="entry name" value="DUF6602"/>
</dbReference>
<comment type="caution">
    <text evidence="2">The sequence shown here is derived from an EMBL/GenBank/DDBJ whole genome shotgun (WGS) entry which is preliminary data.</text>
</comment>
<feature type="domain" description="DUF6602" evidence="1">
    <location>
        <begin position="35"/>
        <end position="137"/>
    </location>
</feature>
<name>A0ABV0KKH2_9CYAN</name>
<dbReference type="SUPFAM" id="SSF82185">
    <property type="entry name" value="Histone H3 K4-specific methyltransferase SET7/9 N-terminal domain"/>
    <property type="match status" value="1"/>
</dbReference>
<dbReference type="EMBL" id="JAMPLM010000012">
    <property type="protein sequence ID" value="MEP1059660.1"/>
    <property type="molecule type" value="Genomic_DNA"/>
</dbReference>
<dbReference type="Gene3D" id="2.20.110.10">
    <property type="entry name" value="Histone H3 K4-specific methyltransferase SET7/9 N-terminal domain"/>
    <property type="match status" value="1"/>
</dbReference>
<accession>A0ABV0KKH2</accession>
<dbReference type="Pfam" id="PF20247">
    <property type="entry name" value="DUF6602"/>
    <property type="match status" value="1"/>
</dbReference>
<proteinExistence type="predicted"/>